<dbReference type="GO" id="GO:0016491">
    <property type="term" value="F:oxidoreductase activity"/>
    <property type="evidence" value="ECO:0007669"/>
    <property type="project" value="UniProtKB-KW"/>
</dbReference>
<dbReference type="Gene3D" id="2.40.40.20">
    <property type="match status" value="1"/>
</dbReference>
<organism evidence="6 7">
    <name type="scientific">Candidatus Magnetobacterium bavaricum</name>
    <dbReference type="NCBI Taxonomy" id="29290"/>
    <lineage>
        <taxon>Bacteria</taxon>
        <taxon>Pseudomonadati</taxon>
        <taxon>Nitrospirota</taxon>
        <taxon>Thermodesulfovibrionia</taxon>
        <taxon>Thermodesulfovibrionales</taxon>
        <taxon>Candidatus Magnetobacteriaceae</taxon>
        <taxon>Candidatus Magnetobacterium</taxon>
    </lineage>
</organism>
<dbReference type="InterPro" id="IPR006656">
    <property type="entry name" value="Mopterin_OxRdtase"/>
</dbReference>
<accession>A0A0F3GW67</accession>
<dbReference type="GO" id="GO:0051536">
    <property type="term" value="F:iron-sulfur cluster binding"/>
    <property type="evidence" value="ECO:0007669"/>
    <property type="project" value="UniProtKB-KW"/>
</dbReference>
<feature type="domain" description="Molybdopterin oxidoreductase" evidence="5">
    <location>
        <begin position="268"/>
        <end position="719"/>
    </location>
</feature>
<gene>
    <name evidence="6" type="ORF">MBAV_001697</name>
</gene>
<dbReference type="InterPro" id="IPR006311">
    <property type="entry name" value="TAT_signal"/>
</dbReference>
<evidence type="ECO:0000313" key="7">
    <source>
        <dbReference type="Proteomes" id="UP000033423"/>
    </source>
</evidence>
<dbReference type="EMBL" id="LACI01000737">
    <property type="protein sequence ID" value="KJU86102.1"/>
    <property type="molecule type" value="Genomic_DNA"/>
</dbReference>
<dbReference type="PATRIC" id="fig|29290.4.peg.2248"/>
<dbReference type="EC" id="1.-.-.-" evidence="6"/>
<keyword evidence="4" id="KW-0732">Signal</keyword>
<sequence length="1165" mass="132139">MANISRRNFLKAATGGVMLTALAAKEALALNALEPAVGVADPLSHYPSRTWEKVYRDIYKADSSFVFMCTPNCTHNCYLRAYVKNGVVVRVGPSHNYHKATDVYGTKASQRWDPRHCNKGIALVRRFYGDRRVKGAMVRKGFLQWVEKGFPRDENGMPPAEMFRRGEDQYVQVTWDKAYELAAKTFTEVATRYSGKEGAELLKRQDYDEGMIDKMGGAGTRTMKFRGGMPVLGSIKLYGQYRNANSMALLDKHVRKVSDDDAKGSMGLDNYSWHTDLPPGHPMVCGQQTIDFDLSNVEYCNIAVCWGINWISTKMPDGHWLTEARLKGKKIIAITTEYSSTCSKADEIVVIRPGTDPALALGIAQVLIKENLYDKGFVKTHTDLPMLVRMDNGNVLKARDIHGKDYKPKDLKFIKVVDDAKDLPKPIQTNVGMPGVTRKMRNEWDDFVVWDTKAGKPTVVTRDDVGEHFTKLGIDPALEGEFTVQIDGKDVKVRTVFDVIKQHLNDTWTPENTSKVTWAPKSAIYSLARQFAKNPEHVLFAVGMGPNQFFNADQKDRAIFLVAALTRNVGFFGGNVGSYAGNYRAAYFNGMPQYMAENPFNITLDPAAPAKVKQYFAFQSAHYFSHIDQPLKIHGKYFNGKTHMPLPTKAMWYSGANSILGNSKGHYDLVMNLLRHPAYRAKGSQKRMVEAIFINEWWWTGTCEYADIVFGVDSWAEYNIHDMTQSCTNPFMQIMPLTEIKRIHDTKSNTETYKGVAAALAKLTGDNRFNDYWAFIDEKHRAKPYIQRVLSHSNMMKGYNVDELLKLAKDGIPSMMMGKTYPKFIGYEQSNESKPWYSKSGRLEFYRDEPEFKEYGESIPLHREPIDATFYEPNVIVAAPHPLIKPKSPEDYGFSRNDLARDTRQVRNVVYTPDELLKSNHPLNKQGFKHIWLTPKFRHAVHTFGGDLDYMAVWWGPFGDIYRSDKRKPWVGEGYMDINPEDAKAQGIEDGDYIWADADPEDMPFKGWQERPDEYKVARCMMRARYYPGTPRGVTRTWFNLYMASFGSVKGHETRKDGLAKSPDTGYQAMFRYGGHQSGTRTWLRPTLLTDTLVRKDFMGQAIGQGFAPDIHCANGAPRETYAKFTKAEDGGESGKGKWRPVTLGGRPSLESAKFKEYLEGKFTT</sequence>
<keyword evidence="1" id="KW-0479">Metal-binding</keyword>
<reference evidence="6 7" key="1">
    <citation type="submission" date="2015-02" db="EMBL/GenBank/DDBJ databases">
        <title>Single-cell genomics of uncultivated deep-branching MTB reveals a conserved set of magnetosome genes.</title>
        <authorList>
            <person name="Kolinko S."/>
            <person name="Richter M."/>
            <person name="Glockner F.O."/>
            <person name="Brachmann A."/>
            <person name="Schuler D."/>
        </authorList>
    </citation>
    <scope>NUCLEOTIDE SEQUENCE [LARGE SCALE GENOMIC DNA]</scope>
    <source>
        <strain evidence="6">TM-1</strain>
    </source>
</reference>
<keyword evidence="7" id="KW-1185">Reference proteome</keyword>
<evidence type="ECO:0000256" key="2">
    <source>
        <dbReference type="ARBA" id="ARBA00023004"/>
    </source>
</evidence>
<dbReference type="SUPFAM" id="SSF53706">
    <property type="entry name" value="Formate dehydrogenase/DMSO reductase, domains 1-3"/>
    <property type="match status" value="1"/>
</dbReference>
<dbReference type="InterPro" id="IPR050612">
    <property type="entry name" value="Prok_Mopterin_Oxidored"/>
</dbReference>
<proteinExistence type="predicted"/>
<keyword evidence="2" id="KW-0408">Iron</keyword>
<feature type="chain" id="PRO_5002461109" evidence="4">
    <location>
        <begin position="24"/>
        <end position="1165"/>
    </location>
</feature>
<dbReference type="GO" id="GO:0046872">
    <property type="term" value="F:metal ion binding"/>
    <property type="evidence" value="ECO:0007669"/>
    <property type="project" value="UniProtKB-KW"/>
</dbReference>
<dbReference type="PANTHER" id="PTHR43742:SF6">
    <property type="entry name" value="OXIDOREDUCTASE YYAE-RELATED"/>
    <property type="match status" value="1"/>
</dbReference>
<dbReference type="Proteomes" id="UP000033423">
    <property type="component" value="Unassembled WGS sequence"/>
</dbReference>
<name>A0A0F3GW67_9BACT</name>
<protein>
    <submittedName>
        <fullName evidence="6">Nitrate reductase alpha subunit</fullName>
        <ecNumber evidence="6">1.-.-.-</ecNumber>
    </submittedName>
</protein>
<evidence type="ECO:0000256" key="3">
    <source>
        <dbReference type="ARBA" id="ARBA00023014"/>
    </source>
</evidence>
<keyword evidence="3" id="KW-0411">Iron-sulfur</keyword>
<dbReference type="Gene3D" id="3.40.50.12440">
    <property type="match status" value="4"/>
</dbReference>
<evidence type="ECO:0000313" key="6">
    <source>
        <dbReference type="EMBL" id="KJU86102.1"/>
    </source>
</evidence>
<comment type="caution">
    <text evidence="6">The sequence shown here is derived from an EMBL/GenBank/DDBJ whole genome shotgun (WGS) entry which is preliminary data.</text>
</comment>
<dbReference type="InterPro" id="IPR009010">
    <property type="entry name" value="Asp_de-COase-like_dom_sf"/>
</dbReference>
<evidence type="ECO:0000256" key="4">
    <source>
        <dbReference type="SAM" id="SignalP"/>
    </source>
</evidence>
<evidence type="ECO:0000256" key="1">
    <source>
        <dbReference type="ARBA" id="ARBA00022723"/>
    </source>
</evidence>
<dbReference type="Pfam" id="PF00384">
    <property type="entry name" value="Molybdopterin"/>
    <property type="match status" value="1"/>
</dbReference>
<feature type="signal peptide" evidence="4">
    <location>
        <begin position="1"/>
        <end position="23"/>
    </location>
</feature>
<evidence type="ECO:0000259" key="5">
    <source>
        <dbReference type="Pfam" id="PF00384"/>
    </source>
</evidence>
<dbReference type="PANTHER" id="PTHR43742">
    <property type="entry name" value="TRIMETHYLAMINE-N-OXIDE REDUCTASE"/>
    <property type="match status" value="1"/>
</dbReference>
<dbReference type="PROSITE" id="PS51318">
    <property type="entry name" value="TAT"/>
    <property type="match status" value="1"/>
</dbReference>
<keyword evidence="6" id="KW-0560">Oxidoreductase</keyword>
<dbReference type="SUPFAM" id="SSF50692">
    <property type="entry name" value="ADC-like"/>
    <property type="match status" value="1"/>
</dbReference>
<dbReference type="AlphaFoldDB" id="A0A0F3GW67"/>